<accession>A0A6P4ZKJ6</accession>
<dbReference type="KEGG" id="bbel:109483182"/>
<reference evidence="2" key="1">
    <citation type="submission" date="2025-08" db="UniProtKB">
        <authorList>
            <consortium name="RefSeq"/>
        </authorList>
    </citation>
    <scope>IDENTIFICATION</scope>
    <source>
        <tissue evidence="2">Gonad</tissue>
    </source>
</reference>
<keyword evidence="1" id="KW-1185">Reference proteome</keyword>
<organism evidence="1 2">
    <name type="scientific">Branchiostoma belcheri</name>
    <name type="common">Amphioxus</name>
    <dbReference type="NCBI Taxonomy" id="7741"/>
    <lineage>
        <taxon>Eukaryota</taxon>
        <taxon>Metazoa</taxon>
        <taxon>Chordata</taxon>
        <taxon>Cephalochordata</taxon>
        <taxon>Leptocardii</taxon>
        <taxon>Amphioxiformes</taxon>
        <taxon>Branchiostomatidae</taxon>
        <taxon>Branchiostoma</taxon>
    </lineage>
</organism>
<evidence type="ECO:0000313" key="2">
    <source>
        <dbReference type="RefSeq" id="XP_019641725.1"/>
    </source>
</evidence>
<protein>
    <submittedName>
        <fullName evidence="2">Uncharacterized protein LOC109483182</fullName>
    </submittedName>
</protein>
<dbReference type="GeneID" id="109483182"/>
<dbReference type="RefSeq" id="XP_019641725.1">
    <property type="nucleotide sequence ID" value="XM_019786166.1"/>
</dbReference>
<evidence type="ECO:0000313" key="1">
    <source>
        <dbReference type="Proteomes" id="UP000515135"/>
    </source>
</evidence>
<sequence length="1819" mass="200743">YAGLDTDGLGALELETTFVFKEEDEPLRKSVWPSGSTRTFTDVSATMTIPVEKCQSELYLCLTYDTGAMSGLQDWASADDMMCANVSTGRSPGVWCDLDLSLEPGSFTIQPLKTARVYEDTLTPVLINVTLLNHGRPLTNGVEQLDWNVYISDQSDVFLSNLNGEGGAIMFPSSVTYGPESHSLLQGLVNSGAELSLTNLAAPVKVPHDVCEITTFICLEVTLKGTDYSPHMDATPADNVVCSVWPPDVLDCSGDTIDLYTHLLNTGDGVFVEGEPRDYQLLLAVELAGSATFDFQLTPIQIQLYLSLDQDIHTDVDIKIPHSFGRLGESELRRRLGPVTFDPDQVPTKTSEETIFLNLGGDNLVIPQQPDGSQYCGSVFLGVVIDTGNLVSERSELNNTAVIPITVLCNADVLSVSDLVVYPLHGQMDIWPYTDLPVTLDVTIQNVAVLPFDAASPGHENFLVKLYASETADFSPHTATELSPTQGWHYPPDIYRPLGRGEKRTLKGIKGHLNGKSFTDIVCATTSYWILRVEKGSNIGAEETSLHNNYLLYDPPLPLQCEGKPEAYYDISVKNFGLPDIVSVDGMTVYMLHLSPHFSVGAVANKADVRKEFISYALYLSPDQVLDDQDLQVFTTTEIVNVTAGMEADLDWSNPAQILPELRDRSFCGLVYAIMKLDDSNEITEPLEMNNLGIQQLFVQCDSDVLGVSRLQLSSPQTYIQEEVPTPVNMSVVLTCHRKEDCFPKDPCVFQLSVKLQMGPSGDTERAVTFEENFRSIASYDRDPTGYSSVLVLGGDLTIDDSDCATADFLVVEVVMSETADPVVANNMARQTLPWADCWDSQDAMIDLSVEDFHLHGGNTIQHDMSTPDNHYLYKQGQETLETEDPLNQPIYVLFQLTVQLTGPLTLPPMTAARPAYNFFFRFVLSEDAVIDEEDRMLDYNMSFPQGEVLRGRMVGGDLLDLSDNMQGLPIPPDACGPQYLAVIVDSTQQQGVDYTGMYREKLEANNVKMQKVYVVCPRDVYKVEAAGYHPVQPVVWRDVPTHVTVDLTITNIGPQDIDQAEHGKTNFDIMLALSADATLDGTDIPISLPGSDFPVTKIGMKMGQSLTVPVRAEVTVPAETCDTVRFLLVGVVADDDVISNNYDSIGLKLNCTADSVDLKVTGLSVEGDLTPGETHNFTLLAGVDLTGSRQLEEASFRYKLWLSADESLDTSVDTDLGYRIPADKPLSAALEASTQSLDLSGNTVDGSGLRLPADLHKSYCGDVYLIAEMDPDNRVDETKEFNNYHAEMVRVSCSGDMFGVVAVQYSVPQHLLWEEVDTPVSITVDLSCLWGGCTRLYPARRGTTYYTMDILVTADPMGTDELVLSEVRLTSSDWILDPSNGLGPDLRENNGRKTVTLTGSIQIPANGCQRWKYLGVRLMQGNNPSFGGATDTVPENNQQWTPLQLACDPRAYADLTVAGFSLSSLEYQVGDVEPHTFSLDIGVMQKNMPHMLHPDWSSEEKNFDVAFYLSDDAVITIDDTFVTHVPERNVNYLLQHGYLADGTTTSLQGQLDITQEQFLKYCNREVYLGIVVDSRYADPRGIVMGQIDETAEHNNFATTKIRMQGCIRNIDLNVKGLRVTDSGVVISGEPLPLWTAVEVTSYDRDNLPVTSLPDQNYNLTFFLSKDRTFDPKEDFILDYDTSGFSSLHSAVSSSRGRATVLTHVFTDMDGVGPHLSVPSKQWVCNKHWYIGAYVQLTEAVDPTGVKDQYKDNNAAVQHIYVACRFDRLYLDKLDVVYLPERFRDNSNNEVHFIATVADMGSYSDQETPPLSGAVIHVH</sequence>
<name>A0A6P4ZKJ6_BRABE</name>
<dbReference type="Proteomes" id="UP000515135">
    <property type="component" value="Unplaced"/>
</dbReference>
<proteinExistence type="predicted"/>
<feature type="non-terminal residue" evidence="2">
    <location>
        <position position="1"/>
    </location>
</feature>
<gene>
    <name evidence="2" type="primary">LOC109483182</name>
</gene>
<dbReference type="OrthoDB" id="10043391at2759"/>